<dbReference type="InterPro" id="IPR045339">
    <property type="entry name" value="DUF6534"/>
</dbReference>
<dbReference type="OrthoDB" id="3214861at2759"/>
<reference evidence="4 5" key="1">
    <citation type="submission" date="2017-04" db="EMBL/GenBank/DDBJ databases">
        <title>Genome Sequence of the Model Brown-Rot Fungus Postia placenta SB12.</title>
        <authorList>
            <consortium name="DOE Joint Genome Institute"/>
            <person name="Gaskell J."/>
            <person name="Kersten P."/>
            <person name="Larrondo L.F."/>
            <person name="Canessa P."/>
            <person name="Martinez D."/>
            <person name="Hibbett D."/>
            <person name="Schmoll M."/>
            <person name="Kubicek C.P."/>
            <person name="Martinez A.T."/>
            <person name="Yadav J."/>
            <person name="Master E."/>
            <person name="Magnuson J.K."/>
            <person name="James T."/>
            <person name="Yaver D."/>
            <person name="Berka R."/>
            <person name="Labutti K."/>
            <person name="Lipzen A."/>
            <person name="Aerts A."/>
            <person name="Barry K."/>
            <person name="Henrissat B."/>
            <person name="Blanchette R."/>
            <person name="Grigoriev I."/>
            <person name="Cullen D."/>
        </authorList>
    </citation>
    <scope>NUCLEOTIDE SEQUENCE [LARGE SCALE GENOMIC DNA]</scope>
    <source>
        <strain evidence="4 5">MAD-698-R-SB12</strain>
    </source>
</reference>
<evidence type="ECO:0000313" key="5">
    <source>
        <dbReference type="Proteomes" id="UP000194127"/>
    </source>
</evidence>
<evidence type="ECO:0000313" key="4">
    <source>
        <dbReference type="EMBL" id="OSX62564.1"/>
    </source>
</evidence>
<dbReference type="PANTHER" id="PTHR40465:SF1">
    <property type="entry name" value="DUF6534 DOMAIN-CONTAINING PROTEIN"/>
    <property type="match status" value="1"/>
</dbReference>
<name>A0A1X6N1U8_9APHY</name>
<feature type="region of interest" description="Disordered" evidence="1">
    <location>
        <begin position="200"/>
        <end position="226"/>
    </location>
</feature>
<dbReference type="EMBL" id="KZ110596">
    <property type="protein sequence ID" value="OSX62564.1"/>
    <property type="molecule type" value="Genomic_DNA"/>
</dbReference>
<evidence type="ECO:0000259" key="3">
    <source>
        <dbReference type="Pfam" id="PF20152"/>
    </source>
</evidence>
<feature type="transmembrane region" description="Helical" evidence="2">
    <location>
        <begin position="22"/>
        <end position="43"/>
    </location>
</feature>
<proteinExistence type="predicted"/>
<gene>
    <name evidence="4" type="ORF">POSPLADRAFT_1055942</name>
</gene>
<dbReference type="PANTHER" id="PTHR40465">
    <property type="entry name" value="CHROMOSOME 1, WHOLE GENOME SHOTGUN SEQUENCE"/>
    <property type="match status" value="1"/>
</dbReference>
<evidence type="ECO:0000256" key="1">
    <source>
        <dbReference type="SAM" id="MobiDB-lite"/>
    </source>
</evidence>
<feature type="transmembrane region" description="Helical" evidence="2">
    <location>
        <begin position="86"/>
        <end position="106"/>
    </location>
</feature>
<feature type="compositionally biased region" description="Polar residues" evidence="1">
    <location>
        <begin position="208"/>
        <end position="226"/>
    </location>
</feature>
<dbReference type="AlphaFoldDB" id="A0A1X6N1U8"/>
<keyword evidence="2" id="KW-1133">Transmembrane helix</keyword>
<feature type="transmembrane region" description="Helical" evidence="2">
    <location>
        <begin position="55"/>
        <end position="80"/>
    </location>
</feature>
<sequence length="251" mass="27488">MHIIYFYVITNYNNPAALTRSVWSFDATIVVTAVITCITHGFYARRVYILSNRSWFLPTIIGILSAVRMILGCVVTVRIIGVIASLFFTIMFLMVDVTFVQVLVDVKDLGSIAGKPSSINDLYFLWVITGLHSTDNLIDRLTYWTINNGLLTSLLGLAIIISLVAMPYNMIYLALHLLLGKLYANSLLATLNCRTPHAGRGINESGEDGTTVSLPTRAPSGTSSFPASTIDRKGVTPVVHVETTIVSDKAD</sequence>
<keyword evidence="2" id="KW-0472">Membrane</keyword>
<evidence type="ECO:0000256" key="2">
    <source>
        <dbReference type="SAM" id="Phobius"/>
    </source>
</evidence>
<dbReference type="Proteomes" id="UP000194127">
    <property type="component" value="Unassembled WGS sequence"/>
</dbReference>
<dbReference type="Pfam" id="PF20152">
    <property type="entry name" value="DUF6534"/>
    <property type="match status" value="1"/>
</dbReference>
<dbReference type="STRING" id="670580.A0A1X6N1U8"/>
<keyword evidence="2" id="KW-0812">Transmembrane</keyword>
<accession>A0A1X6N1U8</accession>
<dbReference type="RefSeq" id="XP_024339358.1">
    <property type="nucleotide sequence ID" value="XM_024480709.1"/>
</dbReference>
<protein>
    <recommendedName>
        <fullName evidence="3">DUF6534 domain-containing protein</fullName>
    </recommendedName>
</protein>
<feature type="domain" description="DUF6534" evidence="3">
    <location>
        <begin position="130"/>
        <end position="195"/>
    </location>
</feature>
<organism evidence="4 5">
    <name type="scientific">Postia placenta MAD-698-R-SB12</name>
    <dbReference type="NCBI Taxonomy" id="670580"/>
    <lineage>
        <taxon>Eukaryota</taxon>
        <taxon>Fungi</taxon>
        <taxon>Dikarya</taxon>
        <taxon>Basidiomycota</taxon>
        <taxon>Agaricomycotina</taxon>
        <taxon>Agaricomycetes</taxon>
        <taxon>Polyporales</taxon>
        <taxon>Adustoporiaceae</taxon>
        <taxon>Rhodonia</taxon>
    </lineage>
</organism>
<keyword evidence="5" id="KW-1185">Reference proteome</keyword>
<feature type="transmembrane region" description="Helical" evidence="2">
    <location>
        <begin position="154"/>
        <end position="179"/>
    </location>
</feature>
<dbReference type="GeneID" id="36325659"/>